<dbReference type="OrthoDB" id="10692447at2759"/>
<dbReference type="Proteomes" id="UP000324800">
    <property type="component" value="Unassembled WGS sequence"/>
</dbReference>
<dbReference type="PANTHER" id="PTHR15361:SF5">
    <property type="entry name" value="C3H1-TYPE DOMAIN-CONTAINING PROTEIN"/>
    <property type="match status" value="1"/>
</dbReference>
<reference evidence="2 3" key="1">
    <citation type="submission" date="2019-03" db="EMBL/GenBank/DDBJ databases">
        <title>Single cell metagenomics reveals metabolic interactions within the superorganism composed of flagellate Streblomastix strix and complex community of Bacteroidetes bacteria on its surface.</title>
        <authorList>
            <person name="Treitli S.C."/>
            <person name="Kolisko M."/>
            <person name="Husnik F."/>
            <person name="Keeling P."/>
            <person name="Hampl V."/>
        </authorList>
    </citation>
    <scope>NUCLEOTIDE SEQUENCE [LARGE SCALE GENOMIC DNA]</scope>
    <source>
        <strain evidence="2">ST1C</strain>
    </source>
</reference>
<dbReference type="GO" id="GO:0036297">
    <property type="term" value="P:interstrand cross-link repair"/>
    <property type="evidence" value="ECO:0007669"/>
    <property type="project" value="TreeGrafter"/>
</dbReference>
<accession>A0A5J4X3A9</accession>
<evidence type="ECO:0000256" key="1">
    <source>
        <dbReference type="SAM" id="MobiDB-lite"/>
    </source>
</evidence>
<gene>
    <name evidence="2" type="ORF">EZS28_003215</name>
</gene>
<evidence type="ECO:0000313" key="2">
    <source>
        <dbReference type="EMBL" id="KAA6401252.1"/>
    </source>
</evidence>
<feature type="region of interest" description="Disordered" evidence="1">
    <location>
        <begin position="753"/>
        <end position="791"/>
    </location>
</feature>
<dbReference type="GO" id="GO:0003690">
    <property type="term" value="F:double-stranded DNA binding"/>
    <property type="evidence" value="ECO:0007669"/>
    <property type="project" value="TreeGrafter"/>
</dbReference>
<feature type="region of interest" description="Disordered" evidence="1">
    <location>
        <begin position="291"/>
        <end position="314"/>
    </location>
</feature>
<proteinExistence type="predicted"/>
<dbReference type="GO" id="GO:0000724">
    <property type="term" value="P:double-strand break repair via homologous recombination"/>
    <property type="evidence" value="ECO:0007669"/>
    <property type="project" value="TreeGrafter"/>
</dbReference>
<feature type="compositionally biased region" description="Acidic residues" evidence="1">
    <location>
        <begin position="773"/>
        <end position="788"/>
    </location>
</feature>
<dbReference type="EMBL" id="SNRW01000420">
    <property type="protein sequence ID" value="KAA6401252.1"/>
    <property type="molecule type" value="Genomic_DNA"/>
</dbReference>
<evidence type="ECO:0000313" key="3">
    <source>
        <dbReference type="Proteomes" id="UP000324800"/>
    </source>
</evidence>
<name>A0A5J4X3A9_9EUKA</name>
<feature type="region of interest" description="Disordered" evidence="1">
    <location>
        <begin position="250"/>
        <end position="272"/>
    </location>
</feature>
<protein>
    <submittedName>
        <fullName evidence="2">Uncharacterized protein</fullName>
    </submittedName>
</protein>
<feature type="compositionally biased region" description="Polar residues" evidence="1">
    <location>
        <begin position="351"/>
        <end position="361"/>
    </location>
</feature>
<feature type="region of interest" description="Disordered" evidence="1">
    <location>
        <begin position="351"/>
        <end position="434"/>
    </location>
</feature>
<feature type="compositionally biased region" description="Acidic residues" evidence="1">
    <location>
        <begin position="754"/>
        <end position="766"/>
    </location>
</feature>
<feature type="compositionally biased region" description="Acidic residues" evidence="1">
    <location>
        <begin position="384"/>
        <end position="395"/>
    </location>
</feature>
<feature type="region of interest" description="Disordered" evidence="1">
    <location>
        <begin position="621"/>
        <end position="642"/>
    </location>
</feature>
<feature type="compositionally biased region" description="Basic and acidic residues" evidence="1">
    <location>
        <begin position="299"/>
        <end position="314"/>
    </location>
</feature>
<dbReference type="PANTHER" id="PTHR15361">
    <property type="entry name" value="RAD51/NUKS-INTERACTING PROTEIN"/>
    <property type="match status" value="1"/>
</dbReference>
<comment type="caution">
    <text evidence="2">The sequence shown here is derived from an EMBL/GenBank/DDBJ whole genome shotgun (WGS) entry which is preliminary data.</text>
</comment>
<organism evidence="2 3">
    <name type="scientific">Streblomastix strix</name>
    <dbReference type="NCBI Taxonomy" id="222440"/>
    <lineage>
        <taxon>Eukaryota</taxon>
        <taxon>Metamonada</taxon>
        <taxon>Preaxostyla</taxon>
        <taxon>Oxymonadida</taxon>
        <taxon>Streblomastigidae</taxon>
        <taxon>Streblomastix</taxon>
    </lineage>
</organism>
<dbReference type="InterPro" id="IPR052003">
    <property type="entry name" value="HR_DNA-Binding_Protein"/>
</dbReference>
<feature type="non-terminal residue" evidence="2">
    <location>
        <position position="1381"/>
    </location>
</feature>
<feature type="region of interest" description="Disordered" evidence="1">
    <location>
        <begin position="692"/>
        <end position="715"/>
    </location>
</feature>
<dbReference type="GO" id="GO:0003697">
    <property type="term" value="F:single-stranded DNA binding"/>
    <property type="evidence" value="ECO:0007669"/>
    <property type="project" value="TreeGrafter"/>
</dbReference>
<sequence length="1381" mass="156688">MSAFCVFVHAAHGINEFRNMREENENFYFYRVLASMFDPEQRVWIGETGEFQLHESQDDGTGLYSCELQDFIFLMLGEHTTAVLVLEVVLVELDLLNRVVKEVGLGWTIVDVGHGNDLRDVAECDTKSLYSKRIILELSFGTPRGILFSGAVSQGADVDEGQGEAGSLTLTVMRHDQLRRFRGIVGEGVVMEQRNGAFGHAGLLSPHIVTILRRCFKQEIKYEIQKLEAKLLNLDGYDTDEQDKQQIQEQGIAPRRTIKKRTQKERLRDSGHIFERVGDQGEVVVEKEDAITKYGSSSDDNKQRSNSENKENERKKIEEYLKHLRELLKEDYQRSKEELLQRTIESLTVNPLKQQKQSKVSLNEKDNKNKRRMKKTSDDGIAIENEEDQDWDYESVVDSTTDHDNEDDTLENFRNNNKSRTNKQSKTSRNSVKKLQLDKYSNQRMAQYESAYESKYVSGLGEESWLNKFFWGELDIGALGRLLAEEAGKEQRMLQVLELCGAIGINTGYGSQMWYGGCNGAVLKGYELTRGLSMRNPWVWGVHLLKPAKTPTLQFKLAQFEICVPHGYEERMKKHLDYVRQMEQGVKEDDCRYVQIIGRRVVYFIHDGQRIVWSSGKGRDIIPSGSEGRPTGGQRLANRGGSSQQGINVYKLVGNSSLVIPGVYAHPLTRLIFAVVFRVSVPVNAQILQKEPEEKDKTKKKKKKPTPGTFTGKGKQYGKSVPSVGILELVEQEVWGGWCSYKPFVNVRKKFGENEDENESDSDVIDEVGVSSSDEDDYDEDDDEDQFGLDESGSMYLKGSQKLIKNNNKRSTKQKGKNLIKAITIGDKRRNRITDGEGLRRRLRYLRRRTLIGFPSLGVNEVIGKQLGVGDRWMKNTKIYLDTGGELSVLYEGIDGRWVYDAERGIRSEENRRGPQRVGQIATITTSRNGGPSSVRNNNINVNAGGRANRAGKGLRIGLRAIDFHLGSEYNYRQRASYKSLSTEKFTPFNILHPKQISVYTCGPEFSPSSQPLFSSQTQQQLYIRFKTVLGTLGEYERLPVYLVPRWGRKKAPKEKKQEVVIEEQKPEPVVEKIVEVEPTPRAIPKTGRWPTMIALRIERVMRPLLTGPPVVVRAVRRSERKDGLSSFIRFCFLKLERCGLTKIDGFAADLPPLPYFTLRLHNARRVWSGVGYVNVNKRQREYDIKPYTVKLNEEGQPEGACVSITQCLETTSEFTVPTNAIPNVLPFRVAGDCFPSQQNSSRTLVEALYERMIQIDIFDMRDHMLFGSAFVSLAALAGLSDEQTGQQTQSQGSVEQSVDIWSPFPSLASTWSQAVHSVIRASDLRNSQPFPFKHLGKLRVRIDHWRGPGICGINRQLEILGKQRGGDASDAGWLQKYGEH</sequence>
<feature type="compositionally biased region" description="Polar residues" evidence="1">
    <location>
        <begin position="412"/>
        <end position="430"/>
    </location>
</feature>